<sequence>MSDQLKLKHRYRDKRTLSSPFKLFPEKGLSRILQSHKPSMHGLSVEEDSRSLCSTPRWTDLSEESVVIPTSYIEVRVFSWLDKFESLPYG</sequence>
<evidence type="ECO:0000313" key="1">
    <source>
        <dbReference type="EMBL" id="GMG26531.1"/>
    </source>
</evidence>
<comment type="caution">
    <text evidence="1">The sequence shown here is derived from an EMBL/GenBank/DDBJ whole genome shotgun (WGS) entry which is preliminary data.</text>
</comment>
<accession>A0AAN5BU37</accession>
<dbReference type="Proteomes" id="UP001165205">
    <property type="component" value="Unassembled WGS sequence"/>
</dbReference>
<organism evidence="1 2">
    <name type="scientific">Aspergillus oryzae</name>
    <name type="common">Yellow koji mold</name>
    <dbReference type="NCBI Taxonomy" id="5062"/>
    <lineage>
        <taxon>Eukaryota</taxon>
        <taxon>Fungi</taxon>
        <taxon>Dikarya</taxon>
        <taxon>Ascomycota</taxon>
        <taxon>Pezizomycotina</taxon>
        <taxon>Eurotiomycetes</taxon>
        <taxon>Eurotiomycetidae</taxon>
        <taxon>Eurotiales</taxon>
        <taxon>Aspergillaceae</taxon>
        <taxon>Aspergillus</taxon>
        <taxon>Aspergillus subgen. Circumdati</taxon>
    </lineage>
</organism>
<evidence type="ECO:0000313" key="2">
    <source>
        <dbReference type="Proteomes" id="UP001165205"/>
    </source>
</evidence>
<dbReference type="AlphaFoldDB" id="A0AAN5BU37"/>
<name>A0AAN5BU37_ASPOZ</name>
<proteinExistence type="predicted"/>
<reference evidence="1" key="1">
    <citation type="submission" date="2023-04" db="EMBL/GenBank/DDBJ databases">
        <title>Aspergillus oryzae NBRC 4228.</title>
        <authorList>
            <person name="Ichikawa N."/>
            <person name="Sato H."/>
            <person name="Tonouchi N."/>
        </authorList>
    </citation>
    <scope>NUCLEOTIDE SEQUENCE</scope>
    <source>
        <strain evidence="1">NBRC 4228</strain>
    </source>
</reference>
<gene>
    <name evidence="1" type="ORF">Aory04_000333100</name>
</gene>
<dbReference type="EMBL" id="BSYA01000027">
    <property type="protein sequence ID" value="GMG26531.1"/>
    <property type="molecule type" value="Genomic_DNA"/>
</dbReference>
<protein>
    <submittedName>
        <fullName evidence="1">Unnamed protein product</fullName>
    </submittedName>
</protein>